<organism evidence="1">
    <name type="scientific">Anguilla anguilla</name>
    <name type="common">European freshwater eel</name>
    <name type="synonym">Muraena anguilla</name>
    <dbReference type="NCBI Taxonomy" id="7936"/>
    <lineage>
        <taxon>Eukaryota</taxon>
        <taxon>Metazoa</taxon>
        <taxon>Chordata</taxon>
        <taxon>Craniata</taxon>
        <taxon>Vertebrata</taxon>
        <taxon>Euteleostomi</taxon>
        <taxon>Actinopterygii</taxon>
        <taxon>Neopterygii</taxon>
        <taxon>Teleostei</taxon>
        <taxon>Anguilliformes</taxon>
        <taxon>Anguillidae</taxon>
        <taxon>Anguilla</taxon>
    </lineage>
</organism>
<name>A0A0E9WDK7_ANGAN</name>
<accession>A0A0E9WDK7</accession>
<dbReference type="EMBL" id="GBXM01020103">
    <property type="protein sequence ID" value="JAH88474.1"/>
    <property type="molecule type" value="Transcribed_RNA"/>
</dbReference>
<dbReference type="AlphaFoldDB" id="A0A0E9WDK7"/>
<proteinExistence type="predicted"/>
<reference evidence="1" key="1">
    <citation type="submission" date="2014-11" db="EMBL/GenBank/DDBJ databases">
        <authorList>
            <person name="Amaro Gonzalez C."/>
        </authorList>
    </citation>
    <scope>NUCLEOTIDE SEQUENCE</scope>
</reference>
<reference evidence="1" key="2">
    <citation type="journal article" date="2015" name="Fish Shellfish Immunol.">
        <title>Early steps in the European eel (Anguilla anguilla)-Vibrio vulnificus interaction in the gills: Role of the RtxA13 toxin.</title>
        <authorList>
            <person name="Callol A."/>
            <person name="Pajuelo D."/>
            <person name="Ebbesson L."/>
            <person name="Teles M."/>
            <person name="MacKenzie S."/>
            <person name="Amaro C."/>
        </authorList>
    </citation>
    <scope>NUCLEOTIDE SEQUENCE</scope>
</reference>
<protein>
    <submittedName>
        <fullName evidence="1">Uncharacterized protein</fullName>
    </submittedName>
</protein>
<evidence type="ECO:0000313" key="1">
    <source>
        <dbReference type="EMBL" id="JAH88474.1"/>
    </source>
</evidence>
<sequence>MDSSDITSTADTRWTREEEAALIHAICLLLLSSSKQTWRDTRGSRMRSISLASPKYNGTYLFRRCL</sequence>